<gene>
    <name evidence="10" type="ORF">BQ4739_LOCUS14411</name>
</gene>
<dbReference type="STRING" id="3088.A0A383W948"/>
<dbReference type="Gene3D" id="3.90.25.10">
    <property type="entry name" value="UDP-galactose 4-epimerase, domain 1"/>
    <property type="match status" value="1"/>
</dbReference>
<keyword evidence="11" id="KW-1185">Reference proteome</keyword>
<dbReference type="InterPro" id="IPR036291">
    <property type="entry name" value="NAD(P)-bd_dom_sf"/>
</dbReference>
<evidence type="ECO:0000313" key="10">
    <source>
        <dbReference type="EMBL" id="SZX74165.1"/>
    </source>
</evidence>
<dbReference type="NCBIfam" id="TIGR01179">
    <property type="entry name" value="galE"/>
    <property type="match status" value="1"/>
</dbReference>
<dbReference type="Pfam" id="PF16363">
    <property type="entry name" value="GDP_Man_Dehyd"/>
    <property type="match status" value="1"/>
</dbReference>
<comment type="pathway">
    <text evidence="3 8">Carbohydrate metabolism; galactose metabolism.</text>
</comment>
<dbReference type="PANTHER" id="PTHR43725:SF47">
    <property type="entry name" value="UDP-GLUCOSE 4-EPIMERASE"/>
    <property type="match status" value="1"/>
</dbReference>
<protein>
    <recommendedName>
        <fullName evidence="5 8">UDP-glucose 4-epimerase</fullName>
        <ecNumber evidence="8">5.1.3.-</ecNumber>
    </recommendedName>
</protein>
<evidence type="ECO:0000256" key="3">
    <source>
        <dbReference type="ARBA" id="ARBA00004947"/>
    </source>
</evidence>
<dbReference type="SUPFAM" id="SSF51735">
    <property type="entry name" value="NAD(P)-binding Rossmann-fold domains"/>
    <property type="match status" value="1"/>
</dbReference>
<reference evidence="10 11" key="1">
    <citation type="submission" date="2016-10" db="EMBL/GenBank/DDBJ databases">
        <authorList>
            <person name="Cai Z."/>
        </authorList>
    </citation>
    <scope>NUCLEOTIDE SEQUENCE [LARGE SCALE GENOMIC DNA]</scope>
</reference>
<evidence type="ECO:0000256" key="6">
    <source>
        <dbReference type="ARBA" id="ARBA00023027"/>
    </source>
</evidence>
<proteinExistence type="inferred from homology"/>
<accession>A0A383W948</accession>
<dbReference type="GO" id="GO:0003978">
    <property type="term" value="F:UDP-glucose 4-epimerase activity"/>
    <property type="evidence" value="ECO:0007669"/>
    <property type="project" value="UniProtKB-UniRule"/>
</dbReference>
<evidence type="ECO:0000256" key="4">
    <source>
        <dbReference type="ARBA" id="ARBA00007637"/>
    </source>
</evidence>
<keyword evidence="8" id="KW-0119">Carbohydrate metabolism</keyword>
<dbReference type="Gene3D" id="3.40.50.720">
    <property type="entry name" value="NAD(P)-binding Rossmann-like Domain"/>
    <property type="match status" value="1"/>
</dbReference>
<evidence type="ECO:0000259" key="9">
    <source>
        <dbReference type="Pfam" id="PF16363"/>
    </source>
</evidence>
<name>A0A383W948_TETOB</name>
<evidence type="ECO:0000256" key="7">
    <source>
        <dbReference type="ARBA" id="ARBA00023235"/>
    </source>
</evidence>
<dbReference type="EMBL" id="FNXT01001207">
    <property type="protein sequence ID" value="SZX74165.1"/>
    <property type="molecule type" value="Genomic_DNA"/>
</dbReference>
<evidence type="ECO:0000256" key="1">
    <source>
        <dbReference type="ARBA" id="ARBA00000083"/>
    </source>
</evidence>
<keyword evidence="6 8" id="KW-0520">NAD</keyword>
<dbReference type="Proteomes" id="UP000256970">
    <property type="component" value="Unassembled WGS sequence"/>
</dbReference>
<feature type="domain" description="NAD(P)-binding" evidence="9">
    <location>
        <begin position="5"/>
        <end position="346"/>
    </location>
</feature>
<organism evidence="10 11">
    <name type="scientific">Tetradesmus obliquus</name>
    <name type="common">Green alga</name>
    <name type="synonym">Acutodesmus obliquus</name>
    <dbReference type="NCBI Taxonomy" id="3088"/>
    <lineage>
        <taxon>Eukaryota</taxon>
        <taxon>Viridiplantae</taxon>
        <taxon>Chlorophyta</taxon>
        <taxon>core chlorophytes</taxon>
        <taxon>Chlorophyceae</taxon>
        <taxon>CS clade</taxon>
        <taxon>Sphaeropleales</taxon>
        <taxon>Scenedesmaceae</taxon>
        <taxon>Tetradesmus</taxon>
    </lineage>
</organism>
<comment type="catalytic activity">
    <reaction evidence="1">
        <text>UDP-alpha-D-glucose = UDP-alpha-D-galactose</text>
        <dbReference type="Rhea" id="RHEA:22168"/>
        <dbReference type="ChEBI" id="CHEBI:58885"/>
        <dbReference type="ChEBI" id="CHEBI:66914"/>
        <dbReference type="EC" id="5.1.3.2"/>
    </reaction>
</comment>
<evidence type="ECO:0000256" key="8">
    <source>
        <dbReference type="RuleBase" id="RU366046"/>
    </source>
</evidence>
<evidence type="ECO:0000256" key="5">
    <source>
        <dbReference type="ARBA" id="ARBA00013189"/>
    </source>
</evidence>
<dbReference type="InterPro" id="IPR005886">
    <property type="entry name" value="UDP_G4E"/>
</dbReference>
<dbReference type="GO" id="GO:0006012">
    <property type="term" value="P:galactose metabolic process"/>
    <property type="evidence" value="ECO:0007669"/>
    <property type="project" value="UniProtKB-UniPathway"/>
</dbReference>
<dbReference type="PANTHER" id="PTHR43725">
    <property type="entry name" value="UDP-GLUCOSE 4-EPIMERASE"/>
    <property type="match status" value="1"/>
</dbReference>
<dbReference type="InterPro" id="IPR016040">
    <property type="entry name" value="NAD(P)-bd_dom"/>
</dbReference>
<keyword evidence="7 8" id="KW-0413">Isomerase</keyword>
<dbReference type="GO" id="GO:0005829">
    <property type="term" value="C:cytosol"/>
    <property type="evidence" value="ECO:0007669"/>
    <property type="project" value="TreeGrafter"/>
</dbReference>
<dbReference type="UniPathway" id="UPA00214"/>
<dbReference type="NCBIfam" id="NF007956">
    <property type="entry name" value="PRK10675.1"/>
    <property type="match status" value="1"/>
</dbReference>
<dbReference type="CDD" id="cd05247">
    <property type="entry name" value="UDP_G4E_1_SDR_e"/>
    <property type="match status" value="1"/>
</dbReference>
<evidence type="ECO:0000313" key="11">
    <source>
        <dbReference type="Proteomes" id="UP000256970"/>
    </source>
</evidence>
<comment type="similarity">
    <text evidence="4 8">Belongs to the NAD(P)-dependent epimerase/dehydratase family.</text>
</comment>
<sequence>MPHVFVTGGLGFIGSHTTLVLLEHGHSVVILDNLSNAFERVFTHMKKLAGDKADKMKFVQGDLRDKALLDKLFSEEKFDAVIHFAGFKAVGESVEKPLEYYDNNFCGSVALLEAMRTHKCMNLVFSSSCTVYGMVEKTPITEDFPLAAVSPYGRTKLFQEDMYRDVAASDPSWRILLLRYFNPVGAHPSGDLGEHPVGIPNNLMPYVQQVALGQREFLRVFGGDYPTPDGSAIRDYIHVMDLAEGHVAAVKLIVEDEKLGCKPVNLVKLIVEDEKLGCKPVNLGTGRGTSVLEMIKAFEENTGAKVPYKVVDRRAGDTIAVWAATELAESLLGWKSKLSLADMCRDQWAWASKYPQGYETPVKEDQQ</sequence>
<evidence type="ECO:0000256" key="2">
    <source>
        <dbReference type="ARBA" id="ARBA00001911"/>
    </source>
</evidence>
<dbReference type="AlphaFoldDB" id="A0A383W948"/>
<comment type="cofactor">
    <cofactor evidence="2 8">
        <name>NAD(+)</name>
        <dbReference type="ChEBI" id="CHEBI:57540"/>
    </cofactor>
</comment>
<dbReference type="EC" id="5.1.3.-" evidence="8"/>